<feature type="transmembrane region" description="Helical" evidence="1">
    <location>
        <begin position="135"/>
        <end position="155"/>
    </location>
</feature>
<proteinExistence type="predicted"/>
<evidence type="ECO:0000313" key="2">
    <source>
        <dbReference type="EMBL" id="CAB4256064.1"/>
    </source>
</evidence>
<name>A0A8H2VIU7_9SACH</name>
<gene>
    <name evidence="2" type="ORF">KABA2_08S02420</name>
</gene>
<sequence>MFSTRLLFQAGTKSSLGNATKSTFKGSKSNLVSNIFITSLYSLGVWSIYKEVTTVRKFEDTAPISPQKGESIAELIKTAPNRLFESVSPDDKKESEPMIILRTLTYGDLSQIAIGSGFLFQLSNIMHSEFGKASFMYKASLGTSVMFPVILYFAFKLRLKELKDDGIKIE</sequence>
<dbReference type="EMBL" id="CAEFZW010000008">
    <property type="protein sequence ID" value="CAB4256064.1"/>
    <property type="molecule type" value="Genomic_DNA"/>
</dbReference>
<dbReference type="GeneID" id="64859133"/>
<accession>A0A8H2VIU7</accession>
<keyword evidence="3" id="KW-1185">Reference proteome</keyword>
<keyword evidence="1" id="KW-0472">Membrane</keyword>
<dbReference type="RefSeq" id="XP_041407908.1">
    <property type="nucleotide sequence ID" value="XM_041551974.1"/>
</dbReference>
<keyword evidence="1" id="KW-0812">Transmembrane</keyword>
<dbReference type="OrthoDB" id="4053693at2759"/>
<organism evidence="2 3">
    <name type="scientific">Maudiozyma barnettii</name>
    <dbReference type="NCBI Taxonomy" id="61262"/>
    <lineage>
        <taxon>Eukaryota</taxon>
        <taxon>Fungi</taxon>
        <taxon>Dikarya</taxon>
        <taxon>Ascomycota</taxon>
        <taxon>Saccharomycotina</taxon>
        <taxon>Saccharomycetes</taxon>
        <taxon>Saccharomycetales</taxon>
        <taxon>Saccharomycetaceae</taxon>
        <taxon>Maudiozyma</taxon>
    </lineage>
</organism>
<reference evidence="2 3" key="1">
    <citation type="submission" date="2020-05" db="EMBL/GenBank/DDBJ databases">
        <authorList>
            <person name="Casaregola S."/>
            <person name="Devillers H."/>
            <person name="Grondin C."/>
        </authorList>
    </citation>
    <scope>NUCLEOTIDE SEQUENCE [LARGE SCALE GENOMIC DNA]</scope>
    <source>
        <strain evidence="2 3">CLIB 1767</strain>
    </source>
</reference>
<dbReference type="Proteomes" id="UP000644660">
    <property type="component" value="Unassembled WGS sequence"/>
</dbReference>
<comment type="caution">
    <text evidence="2">The sequence shown here is derived from an EMBL/GenBank/DDBJ whole genome shotgun (WGS) entry which is preliminary data.</text>
</comment>
<keyword evidence="1" id="KW-1133">Transmembrane helix</keyword>
<dbReference type="AlphaFoldDB" id="A0A8H2VIU7"/>
<protein>
    <submittedName>
        <fullName evidence="2">Uncharacterized protein</fullName>
    </submittedName>
</protein>
<evidence type="ECO:0000313" key="3">
    <source>
        <dbReference type="Proteomes" id="UP000644660"/>
    </source>
</evidence>
<evidence type="ECO:0000256" key="1">
    <source>
        <dbReference type="SAM" id="Phobius"/>
    </source>
</evidence>